<gene>
    <name evidence="2" type="ORF">EJ08DRAFT_666199</name>
</gene>
<dbReference type="PANTHER" id="PTHR42044">
    <property type="entry name" value="DUF676 DOMAIN-CONTAINING PROTEIN-RELATED"/>
    <property type="match status" value="1"/>
</dbReference>
<dbReference type="AlphaFoldDB" id="A0A9P4NF01"/>
<dbReference type="Proteomes" id="UP000800235">
    <property type="component" value="Unassembled WGS sequence"/>
</dbReference>
<keyword evidence="1" id="KW-1133">Transmembrane helix</keyword>
<evidence type="ECO:0000313" key="2">
    <source>
        <dbReference type="EMBL" id="KAF2418453.1"/>
    </source>
</evidence>
<name>A0A9P4NF01_9PEZI</name>
<dbReference type="EMBL" id="MU007128">
    <property type="protein sequence ID" value="KAF2418453.1"/>
    <property type="molecule type" value="Genomic_DNA"/>
</dbReference>
<dbReference type="InterPro" id="IPR029058">
    <property type="entry name" value="AB_hydrolase_fold"/>
</dbReference>
<evidence type="ECO:0000256" key="1">
    <source>
        <dbReference type="SAM" id="Phobius"/>
    </source>
</evidence>
<protein>
    <submittedName>
        <fullName evidence="2">Uncharacterized protein</fullName>
    </submittedName>
</protein>
<organism evidence="2 3">
    <name type="scientific">Tothia fuscella</name>
    <dbReference type="NCBI Taxonomy" id="1048955"/>
    <lineage>
        <taxon>Eukaryota</taxon>
        <taxon>Fungi</taxon>
        <taxon>Dikarya</taxon>
        <taxon>Ascomycota</taxon>
        <taxon>Pezizomycotina</taxon>
        <taxon>Dothideomycetes</taxon>
        <taxon>Pleosporomycetidae</taxon>
        <taxon>Venturiales</taxon>
        <taxon>Cylindrosympodiaceae</taxon>
        <taxon>Tothia</taxon>
    </lineage>
</organism>
<dbReference type="PANTHER" id="PTHR42044:SF2">
    <property type="entry name" value="DUF676 DOMAIN-CONTAINING PROTEIN"/>
    <property type="match status" value="1"/>
</dbReference>
<accession>A0A9P4NF01</accession>
<feature type="transmembrane region" description="Helical" evidence="1">
    <location>
        <begin position="100"/>
        <end position="122"/>
    </location>
</feature>
<comment type="caution">
    <text evidence="2">The sequence shown here is derived from an EMBL/GenBank/DDBJ whole genome shotgun (WGS) entry which is preliminary data.</text>
</comment>
<keyword evidence="1" id="KW-0812">Transmembrane</keyword>
<reference evidence="2" key="1">
    <citation type="journal article" date="2020" name="Stud. Mycol.">
        <title>101 Dothideomycetes genomes: a test case for predicting lifestyles and emergence of pathogens.</title>
        <authorList>
            <person name="Haridas S."/>
            <person name="Albert R."/>
            <person name="Binder M."/>
            <person name="Bloem J."/>
            <person name="Labutti K."/>
            <person name="Salamov A."/>
            <person name="Andreopoulos B."/>
            <person name="Baker S."/>
            <person name="Barry K."/>
            <person name="Bills G."/>
            <person name="Bluhm B."/>
            <person name="Cannon C."/>
            <person name="Castanera R."/>
            <person name="Culley D."/>
            <person name="Daum C."/>
            <person name="Ezra D."/>
            <person name="Gonzalez J."/>
            <person name="Henrissat B."/>
            <person name="Kuo A."/>
            <person name="Liang C."/>
            <person name="Lipzen A."/>
            <person name="Lutzoni F."/>
            <person name="Magnuson J."/>
            <person name="Mondo S."/>
            <person name="Nolan M."/>
            <person name="Ohm R."/>
            <person name="Pangilinan J."/>
            <person name="Park H.-J."/>
            <person name="Ramirez L."/>
            <person name="Alfaro M."/>
            <person name="Sun H."/>
            <person name="Tritt A."/>
            <person name="Yoshinaga Y."/>
            <person name="Zwiers L.-H."/>
            <person name="Turgeon B."/>
            <person name="Goodwin S."/>
            <person name="Spatafora J."/>
            <person name="Crous P."/>
            <person name="Grigoriev I."/>
        </authorList>
    </citation>
    <scope>NUCLEOTIDE SEQUENCE</scope>
    <source>
        <strain evidence="2">CBS 130266</strain>
    </source>
</reference>
<keyword evidence="1" id="KW-0472">Membrane</keyword>
<evidence type="ECO:0000313" key="3">
    <source>
        <dbReference type="Proteomes" id="UP000800235"/>
    </source>
</evidence>
<proteinExistence type="predicted"/>
<keyword evidence="3" id="KW-1185">Reference proteome</keyword>
<dbReference type="OrthoDB" id="202545at2759"/>
<dbReference type="SUPFAM" id="SSF53474">
    <property type="entry name" value="alpha/beta-Hydrolases"/>
    <property type="match status" value="1"/>
</dbReference>
<sequence>MPITFYPSQVGNPNKGNVPIAYTGDPLQLIWSDVCLIWKQRGRVGGIFLPLRLFKMDKWDELYPSPKNLVAIITHFVLTILQLCFICSIFVCIFTPVVPLWAFIVYCASFLTFNHLVCRYILNKGKHKLESDVGVKDASKHQTEYWIYLNGVSVGADWLQANCDRLSHTFGRRIVGILNPTDGIIFDLIQCMVQRNLSYSTSDVRDAYQLIKEALLNEEYSKVVFILHSQGGIEGGLVVDWLLDEIPQDRLQRLEVYTFGNAANHFNNPHRSLASAENSMTLNTENNRPTKALRYVEHYANDGDFVAQFGVLNFTQVSNRFMGRVFKSPNSGHLLNMHYLHEMFPLETVDGVIRAKDVSEFMEMSVTKDPETPDAREDLLTSIFGSGTQREAASSMAFVGDVNTPLSPLTLNSALPADDGAGSGSQQSWEQWKVKHFSRLWQYRNGNGPPEDRDGALLTRATF</sequence>
<feature type="transmembrane region" description="Helical" evidence="1">
    <location>
        <begin position="69"/>
        <end position="94"/>
    </location>
</feature>